<evidence type="ECO:0000313" key="2">
    <source>
        <dbReference type="EMBL" id="AMO93437.1"/>
    </source>
</evidence>
<evidence type="ECO:0000256" key="1">
    <source>
        <dbReference type="SAM" id="Phobius"/>
    </source>
</evidence>
<dbReference type="AlphaFoldDB" id="A0A127P6N2"/>
<protein>
    <recommendedName>
        <fullName evidence="4">Transmembrane protein</fullName>
    </recommendedName>
</protein>
<evidence type="ECO:0000313" key="3">
    <source>
        <dbReference type="Proteomes" id="UP000072421"/>
    </source>
</evidence>
<gene>
    <name evidence="2" type="ORF">CFter6_0712</name>
</gene>
<dbReference type="Proteomes" id="UP000072421">
    <property type="component" value="Chromosome"/>
</dbReference>
<accession>A0A127P6N2</accession>
<organism evidence="2">
    <name type="scientific">Collimonas fungivorans</name>
    <dbReference type="NCBI Taxonomy" id="158899"/>
    <lineage>
        <taxon>Bacteria</taxon>
        <taxon>Pseudomonadati</taxon>
        <taxon>Pseudomonadota</taxon>
        <taxon>Betaproteobacteria</taxon>
        <taxon>Burkholderiales</taxon>
        <taxon>Oxalobacteraceae</taxon>
        <taxon>Collimonas</taxon>
    </lineage>
</organism>
<proteinExistence type="predicted"/>
<name>A0A127P6N2_9BURK</name>
<dbReference type="EMBL" id="CP013232">
    <property type="protein sequence ID" value="AMO93437.1"/>
    <property type="molecule type" value="Genomic_DNA"/>
</dbReference>
<keyword evidence="1" id="KW-1133">Transmembrane helix</keyword>
<keyword evidence="1" id="KW-0812">Transmembrane</keyword>
<sequence>MSCFLKEATVKIVQVISHFIHFLPALAGLGFISIGMYKKNHQKNGEDQCKPK</sequence>
<feature type="transmembrane region" description="Helical" evidence="1">
    <location>
        <begin position="12"/>
        <end position="34"/>
    </location>
</feature>
<keyword evidence="1" id="KW-0472">Membrane</keyword>
<reference evidence="2 3" key="1">
    <citation type="submission" date="2015-11" db="EMBL/GenBank/DDBJ databases">
        <title>Exploring the genomic traits of fungus-feeding bacterial genus Collimonas.</title>
        <authorList>
            <person name="Song C."/>
            <person name="Schmidt R."/>
            <person name="de Jager V."/>
            <person name="Krzyzanowska D."/>
            <person name="Jongedijk E."/>
            <person name="Cankar K."/>
            <person name="Beekwilder J."/>
            <person name="van Veen A."/>
            <person name="de Boer W."/>
            <person name="van Veen J.A."/>
            <person name="Garbeva P."/>
        </authorList>
    </citation>
    <scope>NUCLEOTIDE SEQUENCE [LARGE SCALE GENOMIC DNA]</scope>
    <source>
        <strain evidence="2 3">Ter6</strain>
    </source>
</reference>
<evidence type="ECO:0008006" key="4">
    <source>
        <dbReference type="Google" id="ProtNLM"/>
    </source>
</evidence>